<evidence type="ECO:0000313" key="4">
    <source>
        <dbReference type="EMBL" id="OQO02192.1"/>
    </source>
</evidence>
<dbReference type="PANTHER" id="PTHR47706:SF1">
    <property type="entry name" value="CIPA-LIKE, PUTATIVE (AFU_ORTHOLOGUE AFUA_1G12460)-RELATED"/>
    <property type="match status" value="1"/>
</dbReference>
<keyword evidence="2" id="KW-0560">Oxidoreductase</keyword>
<dbReference type="STRING" id="1507870.A0A1V8STI3"/>
<dbReference type="CDD" id="cd05259">
    <property type="entry name" value="PCBER_SDR_a"/>
    <property type="match status" value="1"/>
</dbReference>
<dbReference type="InterPro" id="IPR008030">
    <property type="entry name" value="NmrA-like"/>
</dbReference>
<feature type="domain" description="NmrA-like" evidence="3">
    <location>
        <begin position="9"/>
        <end position="227"/>
    </location>
</feature>
<dbReference type="Proteomes" id="UP000192596">
    <property type="component" value="Unassembled WGS sequence"/>
</dbReference>
<dbReference type="AlphaFoldDB" id="A0A1V8STI3"/>
<keyword evidence="5" id="KW-1185">Reference proteome</keyword>
<dbReference type="Pfam" id="PF05368">
    <property type="entry name" value="NmrA"/>
    <property type="match status" value="1"/>
</dbReference>
<gene>
    <name evidence="4" type="ORF">B0A48_11745</name>
</gene>
<keyword evidence="1" id="KW-0521">NADP</keyword>
<dbReference type="SUPFAM" id="SSF51735">
    <property type="entry name" value="NAD(P)-binding Rossmann-fold domains"/>
    <property type="match status" value="1"/>
</dbReference>
<dbReference type="InterPro" id="IPR036291">
    <property type="entry name" value="NAD(P)-bd_dom_sf"/>
</dbReference>
<dbReference type="Gene3D" id="3.40.50.720">
    <property type="entry name" value="NAD(P)-binding Rossmann-like Domain"/>
    <property type="match status" value="1"/>
</dbReference>
<dbReference type="InParanoid" id="A0A1V8STI3"/>
<protein>
    <recommendedName>
        <fullName evidence="3">NmrA-like domain-containing protein</fullName>
    </recommendedName>
</protein>
<name>A0A1V8STI3_9PEZI</name>
<reference evidence="5" key="1">
    <citation type="submission" date="2017-03" db="EMBL/GenBank/DDBJ databases">
        <title>Genomes of endolithic fungi from Antarctica.</title>
        <authorList>
            <person name="Coleine C."/>
            <person name="Masonjones S."/>
            <person name="Stajich J.E."/>
        </authorList>
    </citation>
    <scope>NUCLEOTIDE SEQUENCE [LARGE SCALE GENOMIC DNA]</scope>
    <source>
        <strain evidence="5">CCFEE 5527</strain>
    </source>
</reference>
<dbReference type="PANTHER" id="PTHR47706">
    <property type="entry name" value="NMRA-LIKE FAMILY PROTEIN"/>
    <property type="match status" value="1"/>
</dbReference>
<evidence type="ECO:0000256" key="1">
    <source>
        <dbReference type="ARBA" id="ARBA00022857"/>
    </source>
</evidence>
<sequence length="304" mass="33032">MSTMTNNISKVALAGAAGSIGAPVLEELLAAGFEVTVLTREGSSSTFPSAAKAVTVDYASVESLRKALHGQDALVSTITTTGIEQQFKLFDAALVEGVSRVIPSEFGSDTTQVDNRKLPVYGDKVKIQEYLQEKTQGTKTSYTFVINNVFIDWGVQYNFLLNSKKKEISLYDGGDVEYSATSLRSVAKGVVGVLKHPEETKNRFVKIDGIVLTQHKLFEIAKKAIGSDGWTVSEPNTSEVEAQGYEVLKCDPENVMGWVVPLLVKAIFSAERKSKLTDTDNDLLGVPKNTEEEIATWIKEAAAK</sequence>
<dbReference type="OrthoDB" id="9974981at2759"/>
<proteinExistence type="predicted"/>
<organism evidence="4 5">
    <name type="scientific">Cryoendolithus antarcticus</name>
    <dbReference type="NCBI Taxonomy" id="1507870"/>
    <lineage>
        <taxon>Eukaryota</taxon>
        <taxon>Fungi</taxon>
        <taxon>Dikarya</taxon>
        <taxon>Ascomycota</taxon>
        <taxon>Pezizomycotina</taxon>
        <taxon>Dothideomycetes</taxon>
        <taxon>Dothideomycetidae</taxon>
        <taxon>Cladosporiales</taxon>
        <taxon>Cladosporiaceae</taxon>
        <taxon>Cryoendolithus</taxon>
    </lineage>
</organism>
<evidence type="ECO:0000313" key="5">
    <source>
        <dbReference type="Proteomes" id="UP000192596"/>
    </source>
</evidence>
<dbReference type="EMBL" id="NAJO01000028">
    <property type="protein sequence ID" value="OQO02192.1"/>
    <property type="molecule type" value="Genomic_DNA"/>
</dbReference>
<evidence type="ECO:0000259" key="3">
    <source>
        <dbReference type="Pfam" id="PF05368"/>
    </source>
</evidence>
<evidence type="ECO:0000256" key="2">
    <source>
        <dbReference type="ARBA" id="ARBA00023002"/>
    </source>
</evidence>
<dbReference type="InterPro" id="IPR051609">
    <property type="entry name" value="NmrA/Isoflavone_reductase-like"/>
</dbReference>
<dbReference type="InterPro" id="IPR045312">
    <property type="entry name" value="PCBER-like"/>
</dbReference>
<comment type="caution">
    <text evidence="4">The sequence shown here is derived from an EMBL/GenBank/DDBJ whole genome shotgun (WGS) entry which is preliminary data.</text>
</comment>
<accession>A0A1V8STI3</accession>
<dbReference type="GO" id="GO:0016491">
    <property type="term" value="F:oxidoreductase activity"/>
    <property type="evidence" value="ECO:0007669"/>
    <property type="project" value="UniProtKB-KW"/>
</dbReference>